<dbReference type="Gene3D" id="2.30.40.10">
    <property type="entry name" value="Urease, subunit C, domain 1"/>
    <property type="match status" value="1"/>
</dbReference>
<evidence type="ECO:0000313" key="6">
    <source>
        <dbReference type="EMBL" id="VAX21389.1"/>
    </source>
</evidence>
<name>A0A3B1BU00_9ZZZZ</name>
<keyword evidence="2" id="KW-0479">Metal-binding</keyword>
<dbReference type="Gene3D" id="3.20.20.140">
    <property type="entry name" value="Metal-dependent hydrolases"/>
    <property type="match status" value="1"/>
</dbReference>
<dbReference type="SUPFAM" id="SSF51338">
    <property type="entry name" value="Composite domain of metallo-dependent hydrolases"/>
    <property type="match status" value="1"/>
</dbReference>
<dbReference type="HAMAP" id="MF_00220_B">
    <property type="entry name" value="PyrC_classI_B"/>
    <property type="match status" value="1"/>
</dbReference>
<dbReference type="SUPFAM" id="SSF51556">
    <property type="entry name" value="Metallo-dependent hydrolases"/>
    <property type="match status" value="1"/>
</dbReference>
<dbReference type="AlphaFoldDB" id="A0A3B1BU00"/>
<comment type="cofactor">
    <cofactor evidence="1">
        <name>Zn(2+)</name>
        <dbReference type="ChEBI" id="CHEBI:29105"/>
    </cofactor>
</comment>
<dbReference type="GO" id="GO:0004038">
    <property type="term" value="F:allantoinase activity"/>
    <property type="evidence" value="ECO:0007669"/>
    <property type="project" value="TreeGrafter"/>
</dbReference>
<dbReference type="InterPro" id="IPR050138">
    <property type="entry name" value="DHOase/Allantoinase_Hydrolase"/>
</dbReference>
<dbReference type="NCBIfam" id="TIGR00857">
    <property type="entry name" value="pyrC_multi"/>
    <property type="match status" value="1"/>
</dbReference>
<dbReference type="GO" id="GO:0005737">
    <property type="term" value="C:cytoplasm"/>
    <property type="evidence" value="ECO:0007669"/>
    <property type="project" value="TreeGrafter"/>
</dbReference>
<dbReference type="InterPro" id="IPR011059">
    <property type="entry name" value="Metal-dep_hydrolase_composite"/>
</dbReference>
<accession>A0A3B1BU00</accession>
<protein>
    <submittedName>
        <fullName evidence="6">Dihydroorotase</fullName>
        <ecNumber evidence="6">3.5.2.3</ecNumber>
    </submittedName>
</protein>
<gene>
    <name evidence="6" type="ORF">MNBD_NITROSPINAE04-1866</name>
</gene>
<dbReference type="PROSITE" id="PS00482">
    <property type="entry name" value="DIHYDROOROTASE_1"/>
    <property type="match status" value="1"/>
</dbReference>
<dbReference type="InterPro" id="IPR002195">
    <property type="entry name" value="Dihydroorotase_CS"/>
</dbReference>
<evidence type="ECO:0000256" key="3">
    <source>
        <dbReference type="ARBA" id="ARBA00022801"/>
    </source>
</evidence>
<reference evidence="6" key="1">
    <citation type="submission" date="2018-06" db="EMBL/GenBank/DDBJ databases">
        <authorList>
            <person name="Zhirakovskaya E."/>
        </authorList>
    </citation>
    <scope>NUCLEOTIDE SEQUENCE</scope>
</reference>
<dbReference type="InterPro" id="IPR032466">
    <property type="entry name" value="Metal_Hydrolase"/>
</dbReference>
<dbReference type="InterPro" id="IPR024403">
    <property type="entry name" value="DHOase_cat"/>
</dbReference>
<proteinExistence type="inferred from homology"/>
<dbReference type="InterPro" id="IPR004722">
    <property type="entry name" value="DHOase"/>
</dbReference>
<dbReference type="GO" id="GO:0006221">
    <property type="term" value="P:pyrimidine nucleotide biosynthetic process"/>
    <property type="evidence" value="ECO:0007669"/>
    <property type="project" value="UniProtKB-KW"/>
</dbReference>
<dbReference type="EC" id="3.5.2.3" evidence="6"/>
<keyword evidence="4" id="KW-0665">Pyrimidine biosynthesis</keyword>
<feature type="domain" description="Dihydroorotase catalytic" evidence="5">
    <location>
        <begin position="50"/>
        <end position="238"/>
    </location>
</feature>
<dbReference type="Pfam" id="PF12890">
    <property type="entry name" value="DHOase"/>
    <property type="match status" value="1"/>
</dbReference>
<dbReference type="GO" id="GO:0046872">
    <property type="term" value="F:metal ion binding"/>
    <property type="evidence" value="ECO:0007669"/>
    <property type="project" value="UniProtKB-KW"/>
</dbReference>
<evidence type="ECO:0000256" key="4">
    <source>
        <dbReference type="ARBA" id="ARBA00022975"/>
    </source>
</evidence>
<evidence type="ECO:0000259" key="5">
    <source>
        <dbReference type="Pfam" id="PF12890"/>
    </source>
</evidence>
<evidence type="ECO:0000256" key="1">
    <source>
        <dbReference type="ARBA" id="ARBA00001947"/>
    </source>
</evidence>
<dbReference type="PANTHER" id="PTHR43668">
    <property type="entry name" value="ALLANTOINASE"/>
    <property type="match status" value="1"/>
</dbReference>
<keyword evidence="3 6" id="KW-0378">Hydrolase</keyword>
<dbReference type="PROSITE" id="PS00483">
    <property type="entry name" value="DIHYDROOROTASE_2"/>
    <property type="match status" value="1"/>
</dbReference>
<dbReference type="GO" id="GO:0006145">
    <property type="term" value="P:purine nucleobase catabolic process"/>
    <property type="evidence" value="ECO:0007669"/>
    <property type="project" value="TreeGrafter"/>
</dbReference>
<dbReference type="GO" id="GO:0004151">
    <property type="term" value="F:dihydroorotase activity"/>
    <property type="evidence" value="ECO:0007669"/>
    <property type="project" value="UniProtKB-EC"/>
</dbReference>
<evidence type="ECO:0000256" key="2">
    <source>
        <dbReference type="ARBA" id="ARBA00022723"/>
    </source>
</evidence>
<organism evidence="6">
    <name type="scientific">hydrothermal vent metagenome</name>
    <dbReference type="NCBI Taxonomy" id="652676"/>
    <lineage>
        <taxon>unclassified sequences</taxon>
        <taxon>metagenomes</taxon>
        <taxon>ecological metagenomes</taxon>
    </lineage>
</organism>
<dbReference type="EMBL" id="UOGA01000200">
    <property type="protein sequence ID" value="VAX21389.1"/>
    <property type="molecule type" value="Genomic_DNA"/>
</dbReference>
<dbReference type="CDD" id="cd01317">
    <property type="entry name" value="DHOase_IIa"/>
    <property type="match status" value="1"/>
</dbReference>
<sequence>MGDVLIKNGRVIDPANSVDGVMDVLVSKGKIAKVAKKINASASNVIDAKGKWVTPGLIDIHVHLREPGFEYKETIETGSQSAAAGGFTSIACMANTYPVNDNASVTERIIDIARQQAVVNVYVIGAVTKGLDGKELADIGEMAEKGIVALSDDGKCVMDAGLMRSAMEYASMFNLPIIEHAEDCNLARNGVMNEGAVSSALGLAGQPKATEDAIVARDIALAEYLGAHIHIAHVSSANSVTLIREAKKRGVNITAEVTPHHFTITDETCLGYNTNAKMAPPLREQADMAKLRAGLKNGSIDCIATDHAPHDVSEKEVEFDHAAFGIVGLETAIPLSLALVRDGVLTPLKLIETMTVNPAKIIGIDRGTLSAGAVADVTIIDPDSEWTVDPAKFKTKGKNTPFAGMRVQGKVNMTMVKGKVVYEEKS</sequence>
<dbReference type="PANTHER" id="PTHR43668:SF2">
    <property type="entry name" value="ALLANTOINASE"/>
    <property type="match status" value="1"/>
</dbReference>